<comment type="caution">
    <text evidence="1">The sequence shown here is derived from an EMBL/GenBank/DDBJ whole genome shotgun (WGS) entry which is preliminary data.</text>
</comment>
<protein>
    <submittedName>
        <fullName evidence="1">T9SS type A sorting domain-containing protein</fullName>
    </submittedName>
</protein>
<proteinExistence type="predicted"/>
<evidence type="ECO:0000313" key="1">
    <source>
        <dbReference type="EMBL" id="TDF74531.1"/>
    </source>
</evidence>
<gene>
    <name evidence="1" type="ORF">E0946_00130</name>
</gene>
<keyword evidence="2" id="KW-1185">Reference proteome</keyword>
<dbReference type="Proteomes" id="UP000294588">
    <property type="component" value="Unassembled WGS sequence"/>
</dbReference>
<name>A0AC61QKP7_9BACT</name>
<accession>A0AC61QKP7</accession>
<reference evidence="1" key="1">
    <citation type="submission" date="2019-03" db="EMBL/GenBank/DDBJ databases">
        <title>Candidatus Syntrophosphaera thermopropionivorans: a novel player in syntrophic propionate oxidation during anaerobic digestion.</title>
        <authorList>
            <person name="Dyksma S."/>
        </authorList>
    </citation>
    <scope>NUCLEOTIDE SEQUENCE</scope>
    <source>
        <strain evidence="1">W5</strain>
    </source>
</reference>
<evidence type="ECO:0000313" key="2">
    <source>
        <dbReference type="Proteomes" id="UP000294588"/>
    </source>
</evidence>
<dbReference type="EMBL" id="SMOG01000001">
    <property type="protein sequence ID" value="TDF74531.1"/>
    <property type="molecule type" value="Genomic_DNA"/>
</dbReference>
<organism evidence="1 2">
    <name type="scientific">Candidatus Syntrophosphaera thermopropionivorans</name>
    <dbReference type="NCBI Taxonomy" id="2593015"/>
    <lineage>
        <taxon>Bacteria</taxon>
        <taxon>Pseudomonadati</taxon>
        <taxon>Candidatus Cloacimonadota</taxon>
        <taxon>Candidatus Cloacimonadia</taxon>
        <taxon>Candidatus Cloacimonadales</taxon>
        <taxon>Candidatus Cloacimonadaceae</taxon>
        <taxon>Candidatus Syntrophosphaera</taxon>
    </lineage>
</organism>
<sequence>MKKILLIITLLLTLTFALTAREITVSSYDNHIQLLDSNPEHMVMQLTLGHFNAEPVDIDGNTWNLISLKKEGLTLEAGYPQVPVLARSVIIPNTAKMELSILNSEYVEMILPVAPSKGNLTRDINPEMVPYYFADFYSGNEFWPENLSYLTEPFILRDYRGITVRFQPFVYYPTTQTLRIYTKLTVALEVNGTDLTNSLSVVKTSYAQEFAPLYENMFLNFNQAKYPSLAEQGRILAIKNSMFDNVMQPWIDWKRQNGYRVDVVDVTVAGPTATQIKTYIQNQYNLNDGLMFVQIFGDAPQVPTLTSGGGGSDPSYSLLAGSDSYPDIYVGRFSAQTVAEMETQITRSVHYERDIQAGSQWIQRAMGIASNQGGGSQGDMGESDQQHQENIRTDLLNYGYLSVDQLYQSMGATAAQVSTNLNQGRGFINYTGHGSDTSWVTTGFSNTHVNALVNDYMLPFIQSVACVNGNFVSQTCFAEAWLRSINEATNAPAGAIGFYGSSINQSWNPPMRAQDETVDLLVAEQKHTMGGLFYNGSSKMIEVYGQDGISMFLTWNIFGDCSLMVRSKDPQPITATYTPILFIGMNTFPVNTIPGAKVTLYSAGTVYATGYADANGDINLTLENPPLEPMDLTLTISAFNKVTYLDTIQVLPASGPYLVVADMMVTDNNNNIPEYGELITLNLMFSNVGNDIAINPTVSIQTEDPYLTIINGTENIPDIAANSIGGTVNGLTIQVASNVPDQHTASIHIIATVADESYEYDRNLVLNAPAFTWEGLIIEDYLGNNNSVLDPGESVTICLPVTNTGHAQANNISTALAIVGGMNVIEPMDDSFSALAAGEQCQITYYITLSSQVAQGTNLLLTAMLFAGDYSSVQNYPITVGLLMENFETNFSGFNWQFSNGNWTIDNTSYNSTHSAKSATINHNQTTSMSVTLNCPVDGTISFWKKVSSELNYDYLRFSINNVVRSQWSGTSDNWSQVSFDVQAGQNTFTWSYSKDSGISSGSDCAWIDDIIFPSSGTIIGTPVIAIDTMVVDFGVVPIGQIAQRTFTVNNNGDAVLIGTVQVAPPFAVYQGNGYPGFAINIVVPVQSYLGFNLNFTPVDTLTYNSTMQINTDDPVNPVIMVQLVGKGMVVSNDDPLLPAVTELKGNFPNPFNPSTTIAYSVKNTAPVSIEIFNVKGQLVRTLVNEVKTAGNYKIVFDGLDNNHRPLASGIYFCRMQAGDYRQTHKMLMLK</sequence>